<dbReference type="SUPFAM" id="SSF48498">
    <property type="entry name" value="Tetracyclin repressor-like, C-terminal domain"/>
    <property type="match status" value="1"/>
</dbReference>
<evidence type="ECO:0000256" key="3">
    <source>
        <dbReference type="ARBA" id="ARBA00023163"/>
    </source>
</evidence>
<reference evidence="6 7" key="1">
    <citation type="submission" date="2020-06" db="EMBL/GenBank/DDBJ databases">
        <title>Actinokineospora xiongansis sp. nov., isolated from soil of Baiyangdian.</title>
        <authorList>
            <person name="Zhang X."/>
        </authorList>
    </citation>
    <scope>NUCLEOTIDE SEQUENCE [LARGE SCALE GENOMIC DNA]</scope>
    <source>
        <strain evidence="6 7">HBU206404</strain>
    </source>
</reference>
<dbReference type="InterPro" id="IPR001647">
    <property type="entry name" value="HTH_TetR"/>
</dbReference>
<dbReference type="Gene3D" id="1.10.357.10">
    <property type="entry name" value="Tetracycline Repressor, domain 2"/>
    <property type="match status" value="1"/>
</dbReference>
<keyword evidence="7" id="KW-1185">Reference proteome</keyword>
<dbReference type="InterPro" id="IPR009057">
    <property type="entry name" value="Homeodomain-like_sf"/>
</dbReference>
<evidence type="ECO:0000259" key="5">
    <source>
        <dbReference type="PROSITE" id="PS50977"/>
    </source>
</evidence>
<dbReference type="SUPFAM" id="SSF46689">
    <property type="entry name" value="Homeodomain-like"/>
    <property type="match status" value="1"/>
</dbReference>
<proteinExistence type="predicted"/>
<keyword evidence="1" id="KW-0805">Transcription regulation</keyword>
<dbReference type="EMBL" id="JABVED010000002">
    <property type="protein sequence ID" value="MBC6446376.1"/>
    <property type="molecule type" value="Genomic_DNA"/>
</dbReference>
<dbReference type="Proteomes" id="UP000734823">
    <property type="component" value="Unassembled WGS sequence"/>
</dbReference>
<dbReference type="PRINTS" id="PR00455">
    <property type="entry name" value="HTHTETR"/>
</dbReference>
<feature type="domain" description="HTH tetR-type" evidence="5">
    <location>
        <begin position="8"/>
        <end position="68"/>
    </location>
</feature>
<keyword evidence="2 4" id="KW-0238">DNA-binding</keyword>
<protein>
    <submittedName>
        <fullName evidence="6">TetR family transcriptional regulator C-terminal domain-containing protein</fullName>
    </submittedName>
</protein>
<sequence>MARPRLSEGTRKRLLEASTHAFLRQGYHGTGLKDLLDSVEIPKGSFYNYYPSKEALAVATIEHTQRCTAESLAAALENAPNPVTGLRAFFQAQAAEFERTRFEGGCLLANLAGELDESEACRVALSTAFLDWRDGVRDAIADAQRLGLIRADEDAAELADMLIESWEGAVIRMKVERSVEPLHKCLRRLLDGYFQP</sequence>
<evidence type="ECO:0000313" key="6">
    <source>
        <dbReference type="EMBL" id="MBC6446376.1"/>
    </source>
</evidence>
<keyword evidence="3" id="KW-0804">Transcription</keyword>
<dbReference type="InterPro" id="IPR036271">
    <property type="entry name" value="Tet_transcr_reg_TetR-rel_C_sf"/>
</dbReference>
<dbReference type="Pfam" id="PF16925">
    <property type="entry name" value="TetR_C_13"/>
    <property type="match status" value="1"/>
</dbReference>
<dbReference type="Pfam" id="PF00440">
    <property type="entry name" value="TetR_N"/>
    <property type="match status" value="1"/>
</dbReference>
<evidence type="ECO:0000256" key="1">
    <source>
        <dbReference type="ARBA" id="ARBA00023015"/>
    </source>
</evidence>
<organism evidence="6 7">
    <name type="scientific">Actinokineospora xionganensis</name>
    <dbReference type="NCBI Taxonomy" id="2684470"/>
    <lineage>
        <taxon>Bacteria</taxon>
        <taxon>Bacillati</taxon>
        <taxon>Actinomycetota</taxon>
        <taxon>Actinomycetes</taxon>
        <taxon>Pseudonocardiales</taxon>
        <taxon>Pseudonocardiaceae</taxon>
        <taxon>Actinokineospora</taxon>
    </lineage>
</organism>
<evidence type="ECO:0000313" key="7">
    <source>
        <dbReference type="Proteomes" id="UP000734823"/>
    </source>
</evidence>
<dbReference type="PANTHER" id="PTHR47506:SF1">
    <property type="entry name" value="HTH-TYPE TRANSCRIPTIONAL REGULATOR YJDC"/>
    <property type="match status" value="1"/>
</dbReference>
<dbReference type="InterPro" id="IPR011075">
    <property type="entry name" value="TetR_C"/>
</dbReference>
<name>A0ABR7L1T2_9PSEU</name>
<feature type="DNA-binding region" description="H-T-H motif" evidence="4">
    <location>
        <begin position="31"/>
        <end position="50"/>
    </location>
</feature>
<evidence type="ECO:0000256" key="4">
    <source>
        <dbReference type="PROSITE-ProRule" id="PRU00335"/>
    </source>
</evidence>
<dbReference type="PROSITE" id="PS50977">
    <property type="entry name" value="HTH_TETR_2"/>
    <property type="match status" value="1"/>
</dbReference>
<dbReference type="PANTHER" id="PTHR47506">
    <property type="entry name" value="TRANSCRIPTIONAL REGULATORY PROTEIN"/>
    <property type="match status" value="1"/>
</dbReference>
<comment type="caution">
    <text evidence="6">The sequence shown here is derived from an EMBL/GenBank/DDBJ whole genome shotgun (WGS) entry which is preliminary data.</text>
</comment>
<gene>
    <name evidence="6" type="ORF">GPZ80_04190</name>
</gene>
<accession>A0ABR7L1T2</accession>
<dbReference type="RefSeq" id="WP_187218424.1">
    <property type="nucleotide sequence ID" value="NZ_JABVED010000002.1"/>
</dbReference>
<evidence type="ECO:0000256" key="2">
    <source>
        <dbReference type="ARBA" id="ARBA00023125"/>
    </source>
</evidence>